<dbReference type="InterPro" id="IPR036861">
    <property type="entry name" value="Endochitinase-like_sf"/>
</dbReference>
<keyword evidence="3 5" id="KW-1015">Disulfide bond</keyword>
<proteinExistence type="predicted"/>
<comment type="caution">
    <text evidence="5">Lacks conserved residue(s) required for the propagation of feature annotation.</text>
</comment>
<evidence type="ECO:0000256" key="1">
    <source>
        <dbReference type="ARBA" id="ARBA00022669"/>
    </source>
</evidence>
<evidence type="ECO:0000256" key="2">
    <source>
        <dbReference type="ARBA" id="ARBA00022734"/>
    </source>
</evidence>
<evidence type="ECO:0000313" key="7">
    <source>
        <dbReference type="EMBL" id="KAF8654955.1"/>
    </source>
</evidence>
<name>A0A835DZE4_9POAL</name>
<dbReference type="SUPFAM" id="SSF57016">
    <property type="entry name" value="Plant lectins/antimicrobial peptides"/>
    <property type="match status" value="1"/>
</dbReference>
<dbReference type="SMART" id="SM00270">
    <property type="entry name" value="ChtBD1"/>
    <property type="match status" value="1"/>
</dbReference>
<sequence length="45" mass="4491">MTHAQQCGSQAGGAVCSNNLCCSQYGYCGLGGDYCGSGCQSGPCY</sequence>
<dbReference type="CDD" id="cd00035">
    <property type="entry name" value="ChtBD1"/>
    <property type="match status" value="1"/>
</dbReference>
<dbReference type="Pfam" id="PF00187">
    <property type="entry name" value="Chitin_bind_1"/>
    <property type="match status" value="1"/>
</dbReference>
<feature type="disulfide bond" evidence="5">
    <location>
        <begin position="7"/>
        <end position="22"/>
    </location>
</feature>
<evidence type="ECO:0000256" key="4">
    <source>
        <dbReference type="ARBA" id="ARBA00023283"/>
    </source>
</evidence>
<dbReference type="PROSITE" id="PS00026">
    <property type="entry name" value="CHIT_BIND_I_1"/>
    <property type="match status" value="1"/>
</dbReference>
<dbReference type="AlphaFoldDB" id="A0A835DZE4"/>
<organism evidence="7 8">
    <name type="scientific">Digitaria exilis</name>
    <dbReference type="NCBI Taxonomy" id="1010633"/>
    <lineage>
        <taxon>Eukaryota</taxon>
        <taxon>Viridiplantae</taxon>
        <taxon>Streptophyta</taxon>
        <taxon>Embryophyta</taxon>
        <taxon>Tracheophyta</taxon>
        <taxon>Spermatophyta</taxon>
        <taxon>Magnoliopsida</taxon>
        <taxon>Liliopsida</taxon>
        <taxon>Poales</taxon>
        <taxon>Poaceae</taxon>
        <taxon>PACMAD clade</taxon>
        <taxon>Panicoideae</taxon>
        <taxon>Panicodae</taxon>
        <taxon>Paniceae</taxon>
        <taxon>Anthephorinae</taxon>
        <taxon>Digitaria</taxon>
    </lineage>
</organism>
<evidence type="ECO:0000259" key="6">
    <source>
        <dbReference type="PROSITE" id="PS50941"/>
    </source>
</evidence>
<gene>
    <name evidence="7" type="ORF">HU200_061387</name>
</gene>
<feature type="disulfide bond" evidence="5">
    <location>
        <begin position="21"/>
        <end position="35"/>
    </location>
</feature>
<protein>
    <recommendedName>
        <fullName evidence="6">Chitin-binding type-1 domain-containing protein</fullName>
    </recommendedName>
</protein>
<keyword evidence="1 5" id="KW-0147">Chitin-binding</keyword>
<reference evidence="7" key="1">
    <citation type="submission" date="2020-07" db="EMBL/GenBank/DDBJ databases">
        <title>Genome sequence and genetic diversity analysis of an under-domesticated orphan crop, white fonio (Digitaria exilis).</title>
        <authorList>
            <person name="Bennetzen J.L."/>
            <person name="Chen S."/>
            <person name="Ma X."/>
            <person name="Wang X."/>
            <person name="Yssel A.E.J."/>
            <person name="Chaluvadi S.R."/>
            <person name="Johnson M."/>
            <person name="Gangashetty P."/>
            <person name="Hamidou F."/>
            <person name="Sanogo M.D."/>
            <person name="Zwaenepoel A."/>
            <person name="Wallace J."/>
            <person name="Van De Peer Y."/>
            <person name="Van Deynze A."/>
        </authorList>
    </citation>
    <scope>NUCLEOTIDE SEQUENCE</scope>
    <source>
        <tissue evidence="7">Leaves</tissue>
    </source>
</reference>
<evidence type="ECO:0000256" key="3">
    <source>
        <dbReference type="ARBA" id="ARBA00023157"/>
    </source>
</evidence>
<dbReference type="GO" id="GO:0030246">
    <property type="term" value="F:carbohydrate binding"/>
    <property type="evidence" value="ECO:0007669"/>
    <property type="project" value="UniProtKB-KW"/>
</dbReference>
<feature type="disulfide bond" evidence="5">
    <location>
        <begin position="16"/>
        <end position="28"/>
    </location>
</feature>
<dbReference type="PROSITE" id="PS50941">
    <property type="entry name" value="CHIT_BIND_I_2"/>
    <property type="match status" value="1"/>
</dbReference>
<dbReference type="GO" id="GO:0008061">
    <property type="term" value="F:chitin binding"/>
    <property type="evidence" value="ECO:0007669"/>
    <property type="project" value="UniProtKB-UniRule"/>
</dbReference>
<keyword evidence="4" id="KW-0873">Pyrrolidone carboxylic acid</keyword>
<dbReference type="PRINTS" id="PR00451">
    <property type="entry name" value="CHITINBINDNG"/>
</dbReference>
<comment type="caution">
    <text evidence="7">The sequence shown here is derived from an EMBL/GenBank/DDBJ whole genome shotgun (WGS) entry which is preliminary data.</text>
</comment>
<dbReference type="FunFam" id="3.30.60.10:FF:000006">
    <property type="entry name" value="Agglutinin isolectin 1"/>
    <property type="match status" value="1"/>
</dbReference>
<keyword evidence="8" id="KW-1185">Reference proteome</keyword>
<dbReference type="InterPro" id="IPR018371">
    <property type="entry name" value="Chitin-binding_1_CS"/>
</dbReference>
<keyword evidence="2" id="KW-0430">Lectin</keyword>
<accession>A0A835DZE4</accession>
<dbReference type="Proteomes" id="UP000636709">
    <property type="component" value="Unassembled WGS sequence"/>
</dbReference>
<feature type="domain" description="Chitin-binding type-1" evidence="6">
    <location>
        <begin position="4"/>
        <end position="45"/>
    </location>
</feature>
<evidence type="ECO:0000313" key="8">
    <source>
        <dbReference type="Proteomes" id="UP000636709"/>
    </source>
</evidence>
<dbReference type="EMBL" id="JACEFO010002604">
    <property type="protein sequence ID" value="KAF8654955.1"/>
    <property type="molecule type" value="Genomic_DNA"/>
</dbReference>
<evidence type="ECO:0000256" key="5">
    <source>
        <dbReference type="PROSITE-ProRule" id="PRU00261"/>
    </source>
</evidence>
<dbReference type="InterPro" id="IPR001002">
    <property type="entry name" value="Chitin-bd_1"/>
</dbReference>
<dbReference type="Gene3D" id="3.30.60.10">
    <property type="entry name" value="Endochitinase-like"/>
    <property type="match status" value="1"/>
</dbReference>